<dbReference type="SMART" id="SM00421">
    <property type="entry name" value="HTH_LUXR"/>
    <property type="match status" value="1"/>
</dbReference>
<comment type="caution">
    <text evidence="5">The sequence shown here is derived from an EMBL/GenBank/DDBJ whole genome shotgun (WGS) entry which is preliminary data.</text>
</comment>
<dbReference type="EMBL" id="JACHOU010000012">
    <property type="protein sequence ID" value="MBB6356221.1"/>
    <property type="molecule type" value="Genomic_DNA"/>
</dbReference>
<evidence type="ECO:0000313" key="5">
    <source>
        <dbReference type="EMBL" id="MBB6356221.1"/>
    </source>
</evidence>
<dbReference type="Proteomes" id="UP000536262">
    <property type="component" value="Unassembled WGS sequence"/>
</dbReference>
<evidence type="ECO:0000259" key="4">
    <source>
        <dbReference type="PROSITE" id="PS50043"/>
    </source>
</evidence>
<evidence type="ECO:0000256" key="2">
    <source>
        <dbReference type="ARBA" id="ARBA00023125"/>
    </source>
</evidence>
<dbReference type="GO" id="GO:0003677">
    <property type="term" value="F:DNA binding"/>
    <property type="evidence" value="ECO:0007669"/>
    <property type="project" value="UniProtKB-KW"/>
</dbReference>
<dbReference type="RefSeq" id="WP_184700532.1">
    <property type="nucleotide sequence ID" value="NZ_BAABEG010000002.1"/>
</dbReference>
<name>A0A7X0KMK7_9HYPH</name>
<sequence>MDQDALTIALGGLAREIGEPCFHHRLLELVGNLLPHEMGWIVRYRPGCDPDVLHTKAIDAALVEYYLQTKPAAGDPYLCSWRGNSLPRVETLDAALPQAIDRNFYAFDFKKRAEFTDELALFLPVPGTACISLFLERRERMFASDELDRLRRVFPAMLDFHHAHIRSLFGRLSMAIADCHSIEDSAVVVLDRAGRSVFTTPGWKKLGERDRWVGKLAQASSRADISEMVLQAPSFLRSLALDEANPVAPGGVVLYVAGASDEADGSSVRAARDVADQLTPRERDIMLLTLDGLSTGAIAQQLNIAKGSIKNCRLRMYRKLGVSSERAMISAMMPFTRQLRARLEDERSAR</sequence>
<accession>A0A7X0KMK7</accession>
<evidence type="ECO:0000313" key="6">
    <source>
        <dbReference type="Proteomes" id="UP000536262"/>
    </source>
</evidence>
<gene>
    <name evidence="5" type="ORF">GGR00_004029</name>
</gene>
<evidence type="ECO:0000256" key="1">
    <source>
        <dbReference type="ARBA" id="ARBA00023015"/>
    </source>
</evidence>
<dbReference type="Gene3D" id="1.10.10.10">
    <property type="entry name" value="Winged helix-like DNA-binding domain superfamily/Winged helix DNA-binding domain"/>
    <property type="match status" value="1"/>
</dbReference>
<reference evidence="5 6" key="1">
    <citation type="submission" date="2020-08" db="EMBL/GenBank/DDBJ databases">
        <title>Genomic Encyclopedia of Type Strains, Phase IV (KMG-IV): sequencing the most valuable type-strain genomes for metagenomic binning, comparative biology and taxonomic classification.</title>
        <authorList>
            <person name="Goeker M."/>
        </authorList>
    </citation>
    <scope>NUCLEOTIDE SEQUENCE [LARGE SCALE GENOMIC DNA]</scope>
    <source>
        <strain evidence="5 6">DSM 7051</strain>
    </source>
</reference>
<dbReference type="CDD" id="cd06170">
    <property type="entry name" value="LuxR_C_like"/>
    <property type="match status" value="1"/>
</dbReference>
<dbReference type="InterPro" id="IPR000792">
    <property type="entry name" value="Tscrpt_reg_LuxR_C"/>
</dbReference>
<dbReference type="PRINTS" id="PR00038">
    <property type="entry name" value="HTHLUXR"/>
</dbReference>
<organism evidence="5 6">
    <name type="scientific">Aminobacter aganoensis</name>
    <dbReference type="NCBI Taxonomy" id="83264"/>
    <lineage>
        <taxon>Bacteria</taxon>
        <taxon>Pseudomonadati</taxon>
        <taxon>Pseudomonadota</taxon>
        <taxon>Alphaproteobacteria</taxon>
        <taxon>Hyphomicrobiales</taxon>
        <taxon>Phyllobacteriaceae</taxon>
        <taxon>Aminobacter</taxon>
    </lineage>
</organism>
<dbReference type="GO" id="GO:0006355">
    <property type="term" value="P:regulation of DNA-templated transcription"/>
    <property type="evidence" value="ECO:0007669"/>
    <property type="project" value="InterPro"/>
</dbReference>
<dbReference type="Pfam" id="PF00196">
    <property type="entry name" value="GerE"/>
    <property type="match status" value="1"/>
</dbReference>
<keyword evidence="1" id="KW-0805">Transcription regulation</keyword>
<dbReference type="AlphaFoldDB" id="A0A7X0KMK7"/>
<dbReference type="InterPro" id="IPR036388">
    <property type="entry name" value="WH-like_DNA-bd_sf"/>
</dbReference>
<keyword evidence="3" id="KW-0804">Transcription</keyword>
<dbReference type="PROSITE" id="PS50043">
    <property type="entry name" value="HTH_LUXR_2"/>
    <property type="match status" value="1"/>
</dbReference>
<feature type="domain" description="HTH luxR-type" evidence="4">
    <location>
        <begin position="271"/>
        <end position="337"/>
    </location>
</feature>
<dbReference type="PROSITE" id="PS00622">
    <property type="entry name" value="HTH_LUXR_1"/>
    <property type="match status" value="1"/>
</dbReference>
<keyword evidence="2 5" id="KW-0238">DNA-binding</keyword>
<keyword evidence="6" id="KW-1185">Reference proteome</keyword>
<evidence type="ECO:0000256" key="3">
    <source>
        <dbReference type="ARBA" id="ARBA00023163"/>
    </source>
</evidence>
<proteinExistence type="predicted"/>
<dbReference type="PANTHER" id="PTHR44688:SF16">
    <property type="entry name" value="DNA-BINDING TRANSCRIPTIONAL ACTIVATOR DEVR_DOSR"/>
    <property type="match status" value="1"/>
</dbReference>
<protein>
    <submittedName>
        <fullName evidence="5">DNA-binding CsgD family transcriptional regulator</fullName>
    </submittedName>
</protein>
<dbReference type="PANTHER" id="PTHR44688">
    <property type="entry name" value="DNA-BINDING TRANSCRIPTIONAL ACTIVATOR DEVR_DOSR"/>
    <property type="match status" value="1"/>
</dbReference>
<dbReference type="SUPFAM" id="SSF46894">
    <property type="entry name" value="C-terminal effector domain of the bipartite response regulators"/>
    <property type="match status" value="1"/>
</dbReference>
<dbReference type="InterPro" id="IPR016032">
    <property type="entry name" value="Sig_transdc_resp-reg_C-effctor"/>
</dbReference>